<gene>
    <name evidence="4" type="ordered locus">BMS_3389</name>
</gene>
<evidence type="ECO:0000259" key="3">
    <source>
        <dbReference type="Pfam" id="PF00483"/>
    </source>
</evidence>
<protein>
    <submittedName>
        <fullName evidence="4">Nucleotidyl transferase</fullName>
    </submittedName>
</protein>
<dbReference type="OrthoDB" id="9788272at2"/>
<feature type="domain" description="Nucleotidyl transferase" evidence="3">
    <location>
        <begin position="7"/>
        <end position="134"/>
    </location>
</feature>
<sequence>MSLDTAYILGAGLGTRMGPVGEKLPKLLWPVYEKSLLELQLSYALKLGIKKVYLNTHFQAQVIQDFVHKHDVDVEILHEEELLDIGGAVHNLANKLNYRGKILILNGDQFLMFVEKQFKEFVDISQKYVATLMGLEVSDQYNELVLNDNLLAGIESSKSNSKYYTYSGVSIINLDLLKPVAGKTKFFESVANFKNDEIYVYRPTDYEYWDFGTTARYLNSMREVMLSKESRFYKFLLDSKAIDQSKLLPNNCYNAKGEEFSINLTDTPSQPGFGNIVFDGQDSLFEKENVVVMGESISKV</sequence>
<dbReference type="InterPro" id="IPR050065">
    <property type="entry name" value="GlmU-like"/>
</dbReference>
<dbReference type="PATRIC" id="fig|862908.3.peg.3242"/>
<name>E1X162_HALMS</name>
<proteinExistence type="predicted"/>
<keyword evidence="1 4" id="KW-0808">Transferase</keyword>
<dbReference type="EMBL" id="FQ312005">
    <property type="protein sequence ID" value="CBW28132.1"/>
    <property type="molecule type" value="Genomic_DNA"/>
</dbReference>
<dbReference type="AlphaFoldDB" id="E1X162"/>
<dbReference type="SUPFAM" id="SSF53448">
    <property type="entry name" value="Nucleotide-diphospho-sugar transferases"/>
    <property type="match status" value="1"/>
</dbReference>
<evidence type="ECO:0000256" key="1">
    <source>
        <dbReference type="ARBA" id="ARBA00022679"/>
    </source>
</evidence>
<organism evidence="4 5">
    <name type="scientific">Halobacteriovorax marinus (strain ATCC BAA-682 / DSM 15412 / SJ)</name>
    <name type="common">Bacteriovorax marinus</name>
    <dbReference type="NCBI Taxonomy" id="862908"/>
    <lineage>
        <taxon>Bacteria</taxon>
        <taxon>Pseudomonadati</taxon>
        <taxon>Bdellovibrionota</taxon>
        <taxon>Bacteriovoracia</taxon>
        <taxon>Bacteriovoracales</taxon>
        <taxon>Halobacteriovoraceae</taxon>
        <taxon>Halobacteriovorax</taxon>
    </lineage>
</organism>
<dbReference type="PANTHER" id="PTHR43584:SF8">
    <property type="entry name" value="N-ACETYLMURAMATE ALPHA-1-PHOSPHATE URIDYLYLTRANSFERASE"/>
    <property type="match status" value="1"/>
</dbReference>
<evidence type="ECO:0000313" key="5">
    <source>
        <dbReference type="Proteomes" id="UP000008963"/>
    </source>
</evidence>
<accession>E1X162</accession>
<evidence type="ECO:0000256" key="2">
    <source>
        <dbReference type="ARBA" id="ARBA00022695"/>
    </source>
</evidence>
<dbReference type="GO" id="GO:0016779">
    <property type="term" value="F:nucleotidyltransferase activity"/>
    <property type="evidence" value="ECO:0007669"/>
    <property type="project" value="UniProtKB-KW"/>
</dbReference>
<keyword evidence="2" id="KW-0548">Nucleotidyltransferase</keyword>
<dbReference type="RefSeq" id="WP_014245901.1">
    <property type="nucleotide sequence ID" value="NC_016620.1"/>
</dbReference>
<dbReference type="Gene3D" id="3.90.550.10">
    <property type="entry name" value="Spore Coat Polysaccharide Biosynthesis Protein SpsA, Chain A"/>
    <property type="match status" value="1"/>
</dbReference>
<keyword evidence="5" id="KW-1185">Reference proteome</keyword>
<dbReference type="eggNOG" id="COG1208">
    <property type="taxonomic scope" value="Bacteria"/>
</dbReference>
<dbReference type="Pfam" id="PF00483">
    <property type="entry name" value="NTP_transferase"/>
    <property type="match status" value="1"/>
</dbReference>
<dbReference type="Proteomes" id="UP000008963">
    <property type="component" value="Chromosome"/>
</dbReference>
<reference evidence="5" key="1">
    <citation type="journal article" date="2013" name="ISME J.">
        <title>A small predatory core genome in the divergent marine Bacteriovorax marinus SJ and the terrestrial Bdellovibrio bacteriovorus.</title>
        <authorList>
            <person name="Crossman L.C."/>
            <person name="Chen H."/>
            <person name="Cerdeno-Tarraga A.M."/>
            <person name="Brooks K."/>
            <person name="Quail M.A."/>
            <person name="Pineiro S.A."/>
            <person name="Hobley L."/>
            <person name="Sockett R.E."/>
            <person name="Bentley S.D."/>
            <person name="Parkhill J."/>
            <person name="Williams H.N."/>
            <person name="Stine O.C."/>
        </authorList>
    </citation>
    <scope>NUCLEOTIDE SEQUENCE [LARGE SCALE GENOMIC DNA]</scope>
    <source>
        <strain evidence="5">ATCC BAA-682 / DSM 15412 / SJ</strain>
    </source>
</reference>
<dbReference type="InterPro" id="IPR005835">
    <property type="entry name" value="NTP_transferase_dom"/>
</dbReference>
<dbReference type="HOGENOM" id="CLU_926754_0_0_7"/>
<dbReference type="InterPro" id="IPR029044">
    <property type="entry name" value="Nucleotide-diphossugar_trans"/>
</dbReference>
<dbReference type="PANTHER" id="PTHR43584">
    <property type="entry name" value="NUCLEOTIDYL TRANSFERASE"/>
    <property type="match status" value="1"/>
</dbReference>
<evidence type="ECO:0000313" key="4">
    <source>
        <dbReference type="EMBL" id="CBW28132.1"/>
    </source>
</evidence>
<dbReference type="KEGG" id="bmx:BMS_3389"/>
<dbReference type="STRING" id="862908.BMS_3389"/>